<reference evidence="2 3" key="1">
    <citation type="submission" date="2014-06" db="EMBL/GenBank/DDBJ databases">
        <title>The Genome of the Aflatoxigenic Filamentous Fungus Aspergillus nomius.</title>
        <authorList>
            <person name="Moore M.G."/>
            <person name="Shannon B.M."/>
            <person name="Brian M.M."/>
        </authorList>
    </citation>
    <scope>NUCLEOTIDE SEQUENCE [LARGE SCALE GENOMIC DNA]</scope>
    <source>
        <strain evidence="2 3">NRRL 13137</strain>
    </source>
</reference>
<dbReference type="AlphaFoldDB" id="A0A0L1ISH1"/>
<dbReference type="GeneID" id="26811889"/>
<evidence type="ECO:0000313" key="2">
    <source>
        <dbReference type="EMBL" id="KNG82350.1"/>
    </source>
</evidence>
<proteinExistence type="predicted"/>
<evidence type="ECO:0000313" key="3">
    <source>
        <dbReference type="Proteomes" id="UP000037505"/>
    </source>
</evidence>
<dbReference type="EMBL" id="JNOM01000354">
    <property type="protein sequence ID" value="KNG82350.1"/>
    <property type="molecule type" value="Genomic_DNA"/>
</dbReference>
<comment type="caution">
    <text evidence="2">The sequence shown here is derived from an EMBL/GenBank/DDBJ whole genome shotgun (WGS) entry which is preliminary data.</text>
</comment>
<keyword evidence="3" id="KW-1185">Reference proteome</keyword>
<organism evidence="2 3">
    <name type="scientific">Aspergillus nomiae NRRL (strain ATCC 15546 / NRRL 13137 / CBS 260.88 / M93)</name>
    <dbReference type="NCBI Taxonomy" id="1509407"/>
    <lineage>
        <taxon>Eukaryota</taxon>
        <taxon>Fungi</taxon>
        <taxon>Dikarya</taxon>
        <taxon>Ascomycota</taxon>
        <taxon>Pezizomycotina</taxon>
        <taxon>Eurotiomycetes</taxon>
        <taxon>Eurotiomycetidae</taxon>
        <taxon>Eurotiales</taxon>
        <taxon>Aspergillaceae</taxon>
        <taxon>Aspergillus</taxon>
        <taxon>Aspergillus subgen. Circumdati</taxon>
    </lineage>
</organism>
<protein>
    <submittedName>
        <fullName evidence="2">Uncharacterized protein</fullName>
    </submittedName>
</protein>
<accession>A0A0L1ISH1</accession>
<gene>
    <name evidence="2" type="ORF">ANOM_010085</name>
</gene>
<feature type="region of interest" description="Disordered" evidence="1">
    <location>
        <begin position="1"/>
        <end position="22"/>
    </location>
</feature>
<dbReference type="RefSeq" id="XP_015403273.1">
    <property type="nucleotide sequence ID" value="XM_015555341.1"/>
</dbReference>
<dbReference type="OrthoDB" id="4482717at2759"/>
<name>A0A0L1ISH1_ASPN3</name>
<dbReference type="Proteomes" id="UP000037505">
    <property type="component" value="Unassembled WGS sequence"/>
</dbReference>
<evidence type="ECO:0000256" key="1">
    <source>
        <dbReference type="SAM" id="MobiDB-lite"/>
    </source>
</evidence>
<feature type="compositionally biased region" description="Pro residues" evidence="1">
    <location>
        <begin position="1"/>
        <end position="21"/>
    </location>
</feature>
<sequence length="228" mass="26438">MARPLAPRPPRPPSQPLPPKAPKFFCANIDAQDRVDDPPDSSVLIDYIRNAYEESVPRDEQLRKEKLFMEGVMVDAHNTDLVCVFVDVPNTCDATGIICSSICELERRYQDVAEDHIGRPRRPNDTGYYNDHFVWGCGIHPGHPHASLRPGFARICFAFPTKAEHSGHVVQQVYRNLKAVYRHRLLRRCTLPIEFRNMYIFVSQPIWYFHRYNPLTFRRVGRLHDIAD</sequence>